<protein>
    <submittedName>
        <fullName evidence="5">Class I SAM-dependent methyltransferase</fullName>
    </submittedName>
</protein>
<name>A0ABP8DPA0_9ACTN</name>
<sequence>MPTWDEAADWYAQMATDPALGYNALAVSVALGLLGDVRGREALDLGCGEGQAARRLARAGATVTGIDPTARLIELAEAAEARDPLGIRYSVGRAERLDGLPDASMDAVCAVLVLHHTDPLEAAVSEVRRVLRPGGVLAAVIPHPVFDHPGAGWFEGRRYLGRYAEERHWSTADGGPVRAVHDIGWHHRTLATWLTALGGAGLRVERAAEPMGRDAGRPDGGGPWRDLPRFLALRCTA</sequence>
<dbReference type="CDD" id="cd02440">
    <property type="entry name" value="AdoMet_MTases"/>
    <property type="match status" value="1"/>
</dbReference>
<evidence type="ECO:0000256" key="2">
    <source>
        <dbReference type="ARBA" id="ARBA00022603"/>
    </source>
</evidence>
<dbReference type="PANTHER" id="PTHR44942">
    <property type="entry name" value="METHYLTRANSF_11 DOMAIN-CONTAINING PROTEIN"/>
    <property type="match status" value="1"/>
</dbReference>
<comment type="similarity">
    <text evidence="1">Belongs to the methyltransferase superfamily.</text>
</comment>
<dbReference type="SUPFAM" id="SSF53335">
    <property type="entry name" value="S-adenosyl-L-methionine-dependent methyltransferases"/>
    <property type="match status" value="1"/>
</dbReference>
<organism evidence="5 6">
    <name type="scientific">Dactylosporangium darangshiense</name>
    <dbReference type="NCBI Taxonomy" id="579108"/>
    <lineage>
        <taxon>Bacteria</taxon>
        <taxon>Bacillati</taxon>
        <taxon>Actinomycetota</taxon>
        <taxon>Actinomycetes</taxon>
        <taxon>Micromonosporales</taxon>
        <taxon>Micromonosporaceae</taxon>
        <taxon>Dactylosporangium</taxon>
    </lineage>
</organism>
<dbReference type="PANTHER" id="PTHR44942:SF4">
    <property type="entry name" value="METHYLTRANSFERASE TYPE 11 DOMAIN-CONTAINING PROTEIN"/>
    <property type="match status" value="1"/>
</dbReference>
<reference evidence="6" key="1">
    <citation type="journal article" date="2019" name="Int. J. Syst. Evol. Microbiol.">
        <title>The Global Catalogue of Microorganisms (GCM) 10K type strain sequencing project: providing services to taxonomists for standard genome sequencing and annotation.</title>
        <authorList>
            <consortium name="The Broad Institute Genomics Platform"/>
            <consortium name="The Broad Institute Genome Sequencing Center for Infectious Disease"/>
            <person name="Wu L."/>
            <person name="Ma J."/>
        </authorList>
    </citation>
    <scope>NUCLEOTIDE SEQUENCE [LARGE SCALE GENOMIC DNA]</scope>
    <source>
        <strain evidence="6">JCM 17441</strain>
    </source>
</reference>
<dbReference type="RefSeq" id="WP_345137824.1">
    <property type="nucleotide sequence ID" value="NZ_BAABAT010000043.1"/>
</dbReference>
<feature type="domain" description="Methyltransferase type 11" evidence="4">
    <location>
        <begin position="43"/>
        <end position="138"/>
    </location>
</feature>
<dbReference type="Pfam" id="PF08241">
    <property type="entry name" value="Methyltransf_11"/>
    <property type="match status" value="1"/>
</dbReference>
<keyword evidence="2 5" id="KW-0489">Methyltransferase</keyword>
<comment type="caution">
    <text evidence="5">The sequence shown here is derived from an EMBL/GenBank/DDBJ whole genome shotgun (WGS) entry which is preliminary data.</text>
</comment>
<dbReference type="Gene3D" id="3.40.50.150">
    <property type="entry name" value="Vaccinia Virus protein VP39"/>
    <property type="match status" value="1"/>
</dbReference>
<dbReference type="GO" id="GO:0032259">
    <property type="term" value="P:methylation"/>
    <property type="evidence" value="ECO:0007669"/>
    <property type="project" value="UniProtKB-KW"/>
</dbReference>
<dbReference type="InterPro" id="IPR013216">
    <property type="entry name" value="Methyltransf_11"/>
</dbReference>
<evidence type="ECO:0000259" key="4">
    <source>
        <dbReference type="Pfam" id="PF08241"/>
    </source>
</evidence>
<dbReference type="Proteomes" id="UP001500620">
    <property type="component" value="Unassembled WGS sequence"/>
</dbReference>
<dbReference type="InterPro" id="IPR029063">
    <property type="entry name" value="SAM-dependent_MTases_sf"/>
</dbReference>
<keyword evidence="3" id="KW-0808">Transferase</keyword>
<evidence type="ECO:0000313" key="6">
    <source>
        <dbReference type="Proteomes" id="UP001500620"/>
    </source>
</evidence>
<gene>
    <name evidence="5" type="ORF">GCM10022255_091500</name>
</gene>
<dbReference type="EMBL" id="BAABAT010000043">
    <property type="protein sequence ID" value="GAA4260922.1"/>
    <property type="molecule type" value="Genomic_DNA"/>
</dbReference>
<accession>A0ABP8DPA0</accession>
<dbReference type="InterPro" id="IPR051052">
    <property type="entry name" value="Diverse_substrate_MTase"/>
</dbReference>
<evidence type="ECO:0000256" key="1">
    <source>
        <dbReference type="ARBA" id="ARBA00008361"/>
    </source>
</evidence>
<dbReference type="GO" id="GO:0008168">
    <property type="term" value="F:methyltransferase activity"/>
    <property type="evidence" value="ECO:0007669"/>
    <property type="project" value="UniProtKB-KW"/>
</dbReference>
<keyword evidence="6" id="KW-1185">Reference proteome</keyword>
<proteinExistence type="inferred from homology"/>
<evidence type="ECO:0000313" key="5">
    <source>
        <dbReference type="EMBL" id="GAA4260922.1"/>
    </source>
</evidence>
<evidence type="ECO:0000256" key="3">
    <source>
        <dbReference type="ARBA" id="ARBA00022679"/>
    </source>
</evidence>